<dbReference type="CDD" id="cd01038">
    <property type="entry name" value="Endonuclease_DUF559"/>
    <property type="match status" value="1"/>
</dbReference>
<feature type="domain" description="DUF559" evidence="1">
    <location>
        <begin position="26"/>
        <end position="131"/>
    </location>
</feature>
<dbReference type="EC" id="2.1.1.72" evidence="2"/>
<evidence type="ECO:0000259" key="1">
    <source>
        <dbReference type="Pfam" id="PF04480"/>
    </source>
</evidence>
<keyword evidence="2" id="KW-0489">Methyltransferase</keyword>
<keyword evidence="2" id="KW-0808">Transferase</keyword>
<dbReference type="RefSeq" id="WP_310316830.1">
    <property type="nucleotide sequence ID" value="NZ_JAVDWU010000005.1"/>
</dbReference>
<name>A0ABU1WNA6_9BURK</name>
<accession>A0ABU1WNA6</accession>
<protein>
    <submittedName>
        <fullName evidence="2">Adenine-specific DNA-methyltransferase</fullName>
        <ecNumber evidence="2">2.1.1.72</ecNumber>
    </submittedName>
</protein>
<evidence type="ECO:0000313" key="2">
    <source>
        <dbReference type="EMBL" id="MDR7150763.1"/>
    </source>
</evidence>
<dbReference type="PANTHER" id="PTHR38590:SF1">
    <property type="entry name" value="BLL0828 PROTEIN"/>
    <property type="match status" value="1"/>
</dbReference>
<proteinExistence type="predicted"/>
<dbReference type="GO" id="GO:0032259">
    <property type="term" value="P:methylation"/>
    <property type="evidence" value="ECO:0007669"/>
    <property type="project" value="UniProtKB-KW"/>
</dbReference>
<dbReference type="SUPFAM" id="SSF52980">
    <property type="entry name" value="Restriction endonuclease-like"/>
    <property type="match status" value="1"/>
</dbReference>
<dbReference type="PANTHER" id="PTHR38590">
    <property type="entry name" value="BLL0828 PROTEIN"/>
    <property type="match status" value="1"/>
</dbReference>
<dbReference type="Proteomes" id="UP001265700">
    <property type="component" value="Unassembled WGS sequence"/>
</dbReference>
<organism evidence="2 3">
    <name type="scientific">Hydrogenophaga palleronii</name>
    <dbReference type="NCBI Taxonomy" id="65655"/>
    <lineage>
        <taxon>Bacteria</taxon>
        <taxon>Pseudomonadati</taxon>
        <taxon>Pseudomonadota</taxon>
        <taxon>Betaproteobacteria</taxon>
        <taxon>Burkholderiales</taxon>
        <taxon>Comamonadaceae</taxon>
        <taxon>Hydrogenophaga</taxon>
    </lineage>
</organism>
<dbReference type="InterPro" id="IPR047216">
    <property type="entry name" value="Endonuclease_DUF559_bact"/>
</dbReference>
<dbReference type="Gene3D" id="3.40.960.10">
    <property type="entry name" value="VSR Endonuclease"/>
    <property type="match status" value="1"/>
</dbReference>
<dbReference type="GO" id="GO:0009007">
    <property type="term" value="F:site-specific DNA-methyltransferase (adenine-specific) activity"/>
    <property type="evidence" value="ECO:0007669"/>
    <property type="project" value="UniProtKB-EC"/>
</dbReference>
<dbReference type="EMBL" id="JAVDWU010000005">
    <property type="protein sequence ID" value="MDR7150763.1"/>
    <property type="molecule type" value="Genomic_DNA"/>
</dbReference>
<comment type="caution">
    <text evidence="2">The sequence shown here is derived from an EMBL/GenBank/DDBJ whole genome shotgun (WGS) entry which is preliminary data.</text>
</comment>
<dbReference type="InterPro" id="IPR007569">
    <property type="entry name" value="DUF559"/>
</dbReference>
<dbReference type="Pfam" id="PF04480">
    <property type="entry name" value="DUF559"/>
    <property type="match status" value="1"/>
</dbReference>
<reference evidence="2 3" key="1">
    <citation type="submission" date="2023-07" db="EMBL/GenBank/DDBJ databases">
        <title>Sorghum-associated microbial communities from plants grown in Nebraska, USA.</title>
        <authorList>
            <person name="Schachtman D."/>
        </authorList>
    </citation>
    <scope>NUCLEOTIDE SEQUENCE [LARGE SCALE GENOMIC DNA]</scope>
    <source>
        <strain evidence="2 3">4249</strain>
    </source>
</reference>
<gene>
    <name evidence="2" type="ORF">J2W49_002726</name>
</gene>
<evidence type="ECO:0000313" key="3">
    <source>
        <dbReference type="Proteomes" id="UP001265700"/>
    </source>
</evidence>
<sequence>MKTAEADVTYPLSRVRERVGVRAGAKVKARELRGQMTDAESLLWQHFKGRRFQGFKFRRQRALGPYILDFVCLEVGLVIEIDGGQHAEQQDYDQARTALIESQGLTVIRFWNHEVMNETPAVLEKIWQTLQTLTPTLSRKREREQDT</sequence>
<keyword evidence="3" id="KW-1185">Reference proteome</keyword>
<dbReference type="InterPro" id="IPR011335">
    <property type="entry name" value="Restrct_endonuc-II-like"/>
</dbReference>